<organism evidence="2">
    <name type="scientific">Kwoniella dejecticola CBS 10117</name>
    <dbReference type="NCBI Taxonomy" id="1296121"/>
    <lineage>
        <taxon>Eukaryota</taxon>
        <taxon>Fungi</taxon>
        <taxon>Dikarya</taxon>
        <taxon>Basidiomycota</taxon>
        <taxon>Agaricomycotina</taxon>
        <taxon>Tremellomycetes</taxon>
        <taxon>Tremellales</taxon>
        <taxon>Cryptococcaceae</taxon>
        <taxon>Kwoniella</taxon>
    </lineage>
</organism>
<sequence>MAPFSPLPPSHDHITRALQPPRFPLLFGQANLRQHDLSQAPSKPSPSLQHGRSRRHTFFQGGHLSFGILLCLFISTLWLIAAFSAAQLSLSLPSPSDLVYVESEGLAVTMTESEASTWGEVGLFELSAWRRTRVGPVDKEDKTSQRWKRNEAVLERLKESRSKSKALPSVDSLRQATTTFTPFLSDQKVGQEPVEPIEHSQLLLQMPSTGKVDQLLLKPQDHMSLPDASTTQLTRDDLMDRATPDFVAMIDALVMEKAEDVPHEEVPNDGAYPLEAEMTQEDSNHAIREAVLSHSAENSGKLLESRRHHRYHEDAQYVDGGI</sequence>
<dbReference type="KEGG" id="kdj:28966579"/>
<evidence type="ECO:0000313" key="2">
    <source>
        <dbReference type="EMBL" id="OBR86861.1"/>
    </source>
</evidence>
<dbReference type="GeneID" id="28966579"/>
<dbReference type="EMBL" id="CP144532">
    <property type="protein sequence ID" value="WWC60293.1"/>
    <property type="molecule type" value="Genomic_DNA"/>
</dbReference>
<name>A0A1A6A9Y3_9TREE</name>
<keyword evidence="4" id="KW-1185">Reference proteome</keyword>
<protein>
    <recommendedName>
        <fullName evidence="5">Transmembrane protein</fullName>
    </recommendedName>
</protein>
<proteinExistence type="predicted"/>
<evidence type="ECO:0000313" key="4">
    <source>
        <dbReference type="Proteomes" id="UP000078595"/>
    </source>
</evidence>
<reference evidence="3" key="3">
    <citation type="submission" date="2024-02" db="EMBL/GenBank/DDBJ databases">
        <title>Comparative genomics of Cryptococcus and Kwoniella reveals pathogenesis evolution and contrasting modes of karyotype evolution via chromosome fusion or intercentromeric recombination.</title>
        <authorList>
            <person name="Coelho M.A."/>
            <person name="David-Palma M."/>
            <person name="Shea T."/>
            <person name="Bowers K."/>
            <person name="McGinley-Smith S."/>
            <person name="Mohammad A.W."/>
            <person name="Gnirke A."/>
            <person name="Yurkov A.M."/>
            <person name="Nowrousian M."/>
            <person name="Sun S."/>
            <person name="Cuomo C.A."/>
            <person name="Heitman J."/>
        </authorList>
    </citation>
    <scope>NUCLEOTIDE SEQUENCE</scope>
    <source>
        <strain evidence="3">CBS 10117</strain>
    </source>
</reference>
<keyword evidence="1" id="KW-0812">Transmembrane</keyword>
<accession>A0A1A6A9Y3</accession>
<reference evidence="3" key="2">
    <citation type="submission" date="2013-07" db="EMBL/GenBank/DDBJ databases">
        <authorList>
            <consortium name="The Broad Institute Genome Sequencing Platform"/>
            <person name="Cuomo C."/>
            <person name="Litvintseva A."/>
            <person name="Chen Y."/>
            <person name="Heitman J."/>
            <person name="Sun S."/>
            <person name="Springer D."/>
            <person name="Dromer F."/>
            <person name="Young S.K."/>
            <person name="Zeng Q."/>
            <person name="Gargeya S."/>
            <person name="Fitzgerald M."/>
            <person name="Abouelleil A."/>
            <person name="Alvarado L."/>
            <person name="Berlin A.M."/>
            <person name="Chapman S.B."/>
            <person name="Dewar J."/>
            <person name="Goldberg J."/>
            <person name="Griggs A."/>
            <person name="Gujja S."/>
            <person name="Hansen M."/>
            <person name="Howarth C."/>
            <person name="Imamovic A."/>
            <person name="Larimer J."/>
            <person name="McCowan C."/>
            <person name="Murphy C."/>
            <person name="Pearson M."/>
            <person name="Priest M."/>
            <person name="Roberts A."/>
            <person name="Saif S."/>
            <person name="Shea T."/>
            <person name="Sykes S."/>
            <person name="Wortman J."/>
            <person name="Nusbaum C."/>
            <person name="Birren B."/>
        </authorList>
    </citation>
    <scope>NUCLEOTIDE SEQUENCE</scope>
    <source>
        <strain evidence="3">CBS 10117</strain>
    </source>
</reference>
<dbReference type="VEuPathDB" id="FungiDB:I303_02880"/>
<dbReference type="AlphaFoldDB" id="A0A1A6A9Y3"/>
<evidence type="ECO:0000313" key="3">
    <source>
        <dbReference type="EMBL" id="WWC60293.1"/>
    </source>
</evidence>
<evidence type="ECO:0008006" key="5">
    <source>
        <dbReference type="Google" id="ProtNLM"/>
    </source>
</evidence>
<dbReference type="RefSeq" id="XP_018264703.1">
    <property type="nucleotide sequence ID" value="XM_018406209.1"/>
</dbReference>
<reference evidence="2" key="1">
    <citation type="submission" date="2013-07" db="EMBL/GenBank/DDBJ databases">
        <title>The Genome Sequence of Cryptococcus dejecticola CBS10117.</title>
        <authorList>
            <consortium name="The Broad Institute Genome Sequencing Platform"/>
            <person name="Cuomo C."/>
            <person name="Litvintseva A."/>
            <person name="Chen Y."/>
            <person name="Heitman J."/>
            <person name="Sun S."/>
            <person name="Springer D."/>
            <person name="Dromer F."/>
            <person name="Young S.K."/>
            <person name="Zeng Q."/>
            <person name="Gargeya S."/>
            <person name="Fitzgerald M."/>
            <person name="Abouelleil A."/>
            <person name="Alvarado L."/>
            <person name="Berlin A.M."/>
            <person name="Chapman S.B."/>
            <person name="Dewar J."/>
            <person name="Goldberg J."/>
            <person name="Griggs A."/>
            <person name="Gujja S."/>
            <person name="Hansen M."/>
            <person name="Howarth C."/>
            <person name="Imamovic A."/>
            <person name="Larimer J."/>
            <person name="McCowan C."/>
            <person name="Murphy C."/>
            <person name="Pearson M."/>
            <person name="Priest M."/>
            <person name="Roberts A."/>
            <person name="Saif S."/>
            <person name="Shea T."/>
            <person name="Sykes S."/>
            <person name="Wortman J."/>
            <person name="Nusbaum C."/>
            <person name="Birren B."/>
        </authorList>
    </citation>
    <scope>NUCLEOTIDE SEQUENCE [LARGE SCALE GENOMIC DNA]</scope>
    <source>
        <strain evidence="2">CBS 10117</strain>
    </source>
</reference>
<evidence type="ECO:0000256" key="1">
    <source>
        <dbReference type="SAM" id="Phobius"/>
    </source>
</evidence>
<dbReference type="Proteomes" id="UP000078595">
    <property type="component" value="Chromosome 3"/>
</dbReference>
<keyword evidence="1" id="KW-1133">Transmembrane helix</keyword>
<dbReference type="EMBL" id="KI894029">
    <property type="protein sequence ID" value="OBR86861.1"/>
    <property type="molecule type" value="Genomic_DNA"/>
</dbReference>
<keyword evidence="1" id="KW-0472">Membrane</keyword>
<gene>
    <name evidence="2" type="ORF">I303_02880</name>
    <name evidence="3" type="ORF">I303_102862</name>
</gene>
<dbReference type="OrthoDB" id="2564970at2759"/>
<feature type="transmembrane region" description="Helical" evidence="1">
    <location>
        <begin position="64"/>
        <end position="86"/>
    </location>
</feature>